<proteinExistence type="predicted"/>
<dbReference type="Ensembl" id="ENSPMGT00000010498.1">
    <property type="protein sequence ID" value="ENSPMGP00000009848.1"/>
    <property type="gene ID" value="ENSPMGG00000008159.1"/>
</dbReference>
<reference evidence="1" key="2">
    <citation type="submission" date="2025-09" db="UniProtKB">
        <authorList>
            <consortium name="Ensembl"/>
        </authorList>
    </citation>
    <scope>IDENTIFICATION</scope>
</reference>
<dbReference type="AlphaFoldDB" id="A0A3B3ZYM2"/>
<dbReference type="Proteomes" id="UP000261520">
    <property type="component" value="Unplaced"/>
</dbReference>
<accession>A0A3B3ZYM2</accession>
<name>A0A3B3ZYM2_9GOBI</name>
<evidence type="ECO:0000313" key="2">
    <source>
        <dbReference type="Proteomes" id="UP000261520"/>
    </source>
</evidence>
<sequence>MKKRQSLITKPYRFVFLGADFHATDSNKGKCAQEWALKTGRYETLHRFRRLTLRPKAEQFCPSFIPEWPDLKEKVAKAMAEKSATQKLTQSFKNTFGFRFPRDPEDNGVMDHMVRITTSIHSPLVTTGCRPLCPTSPPEIGKKRHAVSDLVKKYPEKDLEIATFCFGPHDLGNRDNLLSMFTKGMYNIYLTVVCNHK</sequence>
<protein>
    <submittedName>
        <fullName evidence="1">Uncharacterized protein</fullName>
    </submittedName>
</protein>
<evidence type="ECO:0000313" key="1">
    <source>
        <dbReference type="Ensembl" id="ENSPMGP00000009848.1"/>
    </source>
</evidence>
<keyword evidence="2" id="KW-1185">Reference proteome</keyword>
<organism evidence="1 2">
    <name type="scientific">Periophthalmus magnuspinnatus</name>
    <dbReference type="NCBI Taxonomy" id="409849"/>
    <lineage>
        <taxon>Eukaryota</taxon>
        <taxon>Metazoa</taxon>
        <taxon>Chordata</taxon>
        <taxon>Craniata</taxon>
        <taxon>Vertebrata</taxon>
        <taxon>Euteleostomi</taxon>
        <taxon>Actinopterygii</taxon>
        <taxon>Neopterygii</taxon>
        <taxon>Teleostei</taxon>
        <taxon>Neoteleostei</taxon>
        <taxon>Acanthomorphata</taxon>
        <taxon>Gobiaria</taxon>
        <taxon>Gobiiformes</taxon>
        <taxon>Gobioidei</taxon>
        <taxon>Gobiidae</taxon>
        <taxon>Oxudercinae</taxon>
        <taxon>Periophthalmus</taxon>
    </lineage>
</organism>
<reference evidence="1" key="1">
    <citation type="submission" date="2025-08" db="UniProtKB">
        <authorList>
            <consortium name="Ensembl"/>
        </authorList>
    </citation>
    <scope>IDENTIFICATION</scope>
</reference>
<dbReference type="STRING" id="409849.ENSPMGP00000009848"/>